<comment type="caution">
    <text evidence="1">The sequence shown here is derived from an EMBL/GenBank/DDBJ whole genome shotgun (WGS) entry which is preliminary data.</text>
</comment>
<keyword evidence="2" id="KW-1185">Reference proteome</keyword>
<name>A0A479ZXA2_9CYAN</name>
<protein>
    <submittedName>
        <fullName evidence="1">Uncharacterized protein</fullName>
    </submittedName>
</protein>
<sequence>MKSKILFNLSVFLILFGVNLLPVHAQKNTNQVNSNKDNNRSYIGLRYLGPRVPYTPPAYLDHPKGIQYFGSWIVDDPGYPSLTPGSRATVYGISQVKKGNQEMLWFEIVVNRDRTGNPSQWLVIDVLTLPKINKPYTMVGHGGSCLRNGVSDLDIIAVAKDTNSEYFRQIQKAWRANRKTRKFEAISTKGVICLNTGSGD</sequence>
<dbReference type="Proteomes" id="UP000300142">
    <property type="component" value="Unassembled WGS sequence"/>
</dbReference>
<evidence type="ECO:0000313" key="1">
    <source>
        <dbReference type="EMBL" id="GCL36832.1"/>
    </source>
</evidence>
<organism evidence="1 2">
    <name type="scientific">Sphaerospermopsis reniformis</name>
    <dbReference type="NCBI Taxonomy" id="531300"/>
    <lineage>
        <taxon>Bacteria</taxon>
        <taxon>Bacillati</taxon>
        <taxon>Cyanobacteriota</taxon>
        <taxon>Cyanophyceae</taxon>
        <taxon>Nostocales</taxon>
        <taxon>Aphanizomenonaceae</taxon>
        <taxon>Sphaerospermopsis</taxon>
    </lineage>
</organism>
<reference evidence="2" key="1">
    <citation type="submission" date="2019-02" db="EMBL/GenBank/DDBJ databases">
        <title>Draft genome sequence of Sphaerospermopsis reniformis NIES-1949.</title>
        <authorList>
            <person name="Yamaguchi H."/>
            <person name="Suzuki S."/>
            <person name="Kawachi M."/>
        </authorList>
    </citation>
    <scope>NUCLEOTIDE SEQUENCE [LARGE SCALE GENOMIC DNA]</scope>
    <source>
        <strain evidence="2">NIES-1949</strain>
    </source>
</reference>
<evidence type="ECO:0000313" key="2">
    <source>
        <dbReference type="Proteomes" id="UP000300142"/>
    </source>
</evidence>
<dbReference type="EMBL" id="BJCE01000051">
    <property type="protein sequence ID" value="GCL36832.1"/>
    <property type="molecule type" value="Genomic_DNA"/>
</dbReference>
<proteinExistence type="predicted"/>
<gene>
    <name evidence="1" type="ORF">SR1949_19380</name>
</gene>
<accession>A0A479ZXA2</accession>
<dbReference type="AlphaFoldDB" id="A0A479ZXA2"/>